<dbReference type="InterPro" id="IPR029044">
    <property type="entry name" value="Nucleotide-diphossugar_trans"/>
</dbReference>
<proteinExistence type="predicted"/>
<evidence type="ECO:0000256" key="1">
    <source>
        <dbReference type="ARBA" id="ARBA00022679"/>
    </source>
</evidence>
<dbReference type="Gene3D" id="3.90.550.10">
    <property type="entry name" value="Spore Coat Polysaccharide Biosynthesis Protein SpsA, Chain A"/>
    <property type="match status" value="1"/>
</dbReference>
<dbReference type="AlphaFoldDB" id="A0A2P7MV98"/>
<feature type="domain" description="Glycosyltransferase 2-like" evidence="3">
    <location>
        <begin position="885"/>
        <end position="1010"/>
    </location>
</feature>
<dbReference type="PANTHER" id="PTHR46401:SF2">
    <property type="entry name" value="GLYCOSYLTRANSFERASE WBBK-RELATED"/>
    <property type="match status" value="1"/>
</dbReference>
<dbReference type="PANTHER" id="PTHR46401">
    <property type="entry name" value="GLYCOSYLTRANSFERASE WBBK-RELATED"/>
    <property type="match status" value="1"/>
</dbReference>
<dbReference type="Gene3D" id="3.40.50.2000">
    <property type="entry name" value="Glycogen Phosphorylase B"/>
    <property type="match status" value="2"/>
</dbReference>
<accession>A0A2P7MV98</accession>
<evidence type="ECO:0008006" key="6">
    <source>
        <dbReference type="Google" id="ProtNLM"/>
    </source>
</evidence>
<evidence type="ECO:0000259" key="2">
    <source>
        <dbReference type="Pfam" id="PF00534"/>
    </source>
</evidence>
<sequence>MHASRIRDLVSKGSYEEAILCALQYKERYPQFSGYADLIVQLCGSRTYRQTTPARAPNVTGSIPALHRTSNLDVSQRNLYIYVEHTVSCPVNTGIQRVVRRLSDALLKSGEQVSFVKWDPSAKALCLLNQDEVAYLGNWNGPQLSPSDIAEYPAPDEGIRHLPRHTPDDGCWLIVPEVTHITFQPEPMTLPVIGAGQRSGLRTAFIFYDATPLRRPELTDMADAHAMYMQQLMLADLVLPISHWVSADLSAYLRLALSAKRGPGPHIEALPLPGESHLTPRVRVCEQQQEPSEPYFLSVGSILPHKNQIALVQAFERYCLDNPSTAWRLLLVGNIHGELHAQLMEIIQRNNRIQFLGDVDDEQLVQLYSDAAFTAFPSVIEGFGLPILESLWFGKPCLCADFGAMAEVAHGGGCLGVDTKDAKALFRGMVALIEDRSLREELASQARARHIDTWHGYAGRLKTMLTEQSSSLAHIGVIYYVIDQTAHHEGNTGIQRVTRSLARALLELGAHLVPACWSCERQTLEPASDVDLAHLEKWNGPLRRLWAPWKPLDSSGPFDWMVVAEVTHLQTQQMIDFALSKALRCAWIFHDAIPWKLTDMYPPEASEAHRDYMLALNRAHKVFATSYYTCNDLTSFLTRQAVRVGEIHKRLVSCVLPGEFSGMPRVSEPKVSHQKSPVRILCVGTVEPRKNHERLLKAMHLALLETKVPFEITLVGGAPFADLAERVQLLVDTLPGAQWLKGIGDSELQQLYRSADFTVYPSIEEGFGLPILESLWNAKPCLCGDFGAMREVAEGGGCMMVDVRDVQQIANSICKLVDYPEVLARLGDEAVARQFKTWKEYGKEVLHHLASERHYVADIGTPSAITTPTQLYAQMPNLSRGPLLSICISTFNREAWLSINLKNLVRLLPQPLPEIELLVCDNTSTDNTPEIVQPYLGRSDFRYERNSENVGMLGNLKVTANHARGQYIWILGDDDLVLPGTIERLLDILSTHKGTSLVYLNYAYTRNDKAEEVQDLDKFLGEASPIGPVGPDKAGTVRDMCAMSENFFTAIYCLIFRRDHALRAYSQNTSGQPFSTMLSCIPTTYHVLHHMMDEPAYWMGQPQLVVNLNVSWMKYAPLWILERLPEAFDVAERYGGNPSQIDCWRVNLIPSILHFLNEILDSDPEGNAQHVSLQRLINRFKHLPEFQAAIPSLSSVYLRAQEARHPLATFSADELFASFQ</sequence>
<dbReference type="InterPro" id="IPR001173">
    <property type="entry name" value="Glyco_trans_2-like"/>
</dbReference>
<dbReference type="InterPro" id="IPR001296">
    <property type="entry name" value="Glyco_trans_1"/>
</dbReference>
<evidence type="ECO:0000259" key="3">
    <source>
        <dbReference type="Pfam" id="PF00535"/>
    </source>
</evidence>
<protein>
    <recommendedName>
        <fullName evidence="6">Glycosyl transferase</fullName>
    </recommendedName>
</protein>
<gene>
    <name evidence="4" type="ORF">C7K55_07175</name>
</gene>
<feature type="domain" description="Glycosyl transferase family 1" evidence="2">
    <location>
        <begin position="670"/>
        <end position="830"/>
    </location>
</feature>
<reference evidence="4 5" key="1">
    <citation type="journal article" date="2018" name="Environ. Microbiol.">
        <title>Ecological and genomic features of two widespread freshwater picocyanobacteria.</title>
        <authorList>
            <person name="Cabello-Yeves P.J."/>
            <person name="Picazo A."/>
            <person name="Camacho A."/>
            <person name="Callieri C."/>
            <person name="Rosselli R."/>
            <person name="Roda-Garcia J.J."/>
            <person name="Coutinho F.H."/>
            <person name="Rodriguez-Valera F."/>
        </authorList>
    </citation>
    <scope>NUCLEOTIDE SEQUENCE [LARGE SCALE GENOMIC DNA]</scope>
    <source>
        <strain evidence="4 5">Tous</strain>
    </source>
</reference>
<organism evidence="4 5">
    <name type="scientific">Cyanobium usitatum str. Tous</name>
    <dbReference type="NCBI Taxonomy" id="2116684"/>
    <lineage>
        <taxon>Bacteria</taxon>
        <taxon>Bacillati</taxon>
        <taxon>Cyanobacteriota</taxon>
        <taxon>Cyanophyceae</taxon>
        <taxon>Synechococcales</taxon>
        <taxon>Prochlorococcaceae</taxon>
        <taxon>Cyanobium</taxon>
    </lineage>
</organism>
<dbReference type="EMBL" id="PXXO01000007">
    <property type="protein sequence ID" value="PSJ05126.1"/>
    <property type="molecule type" value="Genomic_DNA"/>
</dbReference>
<comment type="caution">
    <text evidence="4">The sequence shown here is derived from an EMBL/GenBank/DDBJ whole genome shotgun (WGS) entry which is preliminary data.</text>
</comment>
<feature type="domain" description="Glycosyl transferase family 1" evidence="2">
    <location>
        <begin position="291"/>
        <end position="448"/>
    </location>
</feature>
<dbReference type="Pfam" id="PF00535">
    <property type="entry name" value="Glycos_transf_2"/>
    <property type="match status" value="1"/>
</dbReference>
<dbReference type="GO" id="GO:0016757">
    <property type="term" value="F:glycosyltransferase activity"/>
    <property type="evidence" value="ECO:0007669"/>
    <property type="project" value="InterPro"/>
</dbReference>
<dbReference type="Proteomes" id="UP000243002">
    <property type="component" value="Unassembled WGS sequence"/>
</dbReference>
<dbReference type="Pfam" id="PF00534">
    <property type="entry name" value="Glycos_transf_1"/>
    <property type="match status" value="2"/>
</dbReference>
<evidence type="ECO:0000313" key="4">
    <source>
        <dbReference type="EMBL" id="PSJ05126.1"/>
    </source>
</evidence>
<dbReference type="CDD" id="cd03809">
    <property type="entry name" value="GT4_MtfB-like"/>
    <property type="match status" value="2"/>
</dbReference>
<name>A0A2P7MV98_9CYAN</name>
<evidence type="ECO:0000313" key="5">
    <source>
        <dbReference type="Proteomes" id="UP000243002"/>
    </source>
</evidence>
<dbReference type="SUPFAM" id="SSF53756">
    <property type="entry name" value="UDP-Glycosyltransferase/glycogen phosphorylase"/>
    <property type="match status" value="2"/>
</dbReference>
<dbReference type="CDD" id="cd00761">
    <property type="entry name" value="Glyco_tranf_GTA_type"/>
    <property type="match status" value="1"/>
</dbReference>
<dbReference type="SUPFAM" id="SSF53448">
    <property type="entry name" value="Nucleotide-diphospho-sugar transferases"/>
    <property type="match status" value="1"/>
</dbReference>
<keyword evidence="1" id="KW-0808">Transferase</keyword>
<keyword evidence="5" id="KW-1185">Reference proteome</keyword>